<evidence type="ECO:0000256" key="2">
    <source>
        <dbReference type="ARBA" id="ARBA00022963"/>
    </source>
</evidence>
<dbReference type="GeneID" id="39421732"/>
<evidence type="ECO:0000259" key="4">
    <source>
        <dbReference type="PROSITE" id="PS51635"/>
    </source>
</evidence>
<keyword evidence="6" id="KW-1185">Reference proteome</keyword>
<evidence type="ECO:0000313" key="5">
    <source>
        <dbReference type="EMBL" id="VFJ14887.1"/>
    </source>
</evidence>
<dbReference type="KEGG" id="nfn:NFRAN_2565"/>
<feature type="domain" description="PNPLA" evidence="4">
    <location>
        <begin position="34"/>
        <end position="268"/>
    </location>
</feature>
<evidence type="ECO:0000256" key="1">
    <source>
        <dbReference type="ARBA" id="ARBA00022801"/>
    </source>
</evidence>
<dbReference type="OrthoDB" id="9032at2157"/>
<dbReference type="PANTHER" id="PTHR14226:SF57">
    <property type="entry name" value="BLR7027 PROTEIN"/>
    <property type="match status" value="1"/>
</dbReference>
<name>A0A484IDR0_9ARCH</name>
<protein>
    <submittedName>
        <fullName evidence="5">Patatin-like phospholipase</fullName>
    </submittedName>
</protein>
<dbReference type="AlphaFoldDB" id="A0A484IDR0"/>
<keyword evidence="3" id="KW-0443">Lipid metabolism</keyword>
<dbReference type="InterPro" id="IPR050301">
    <property type="entry name" value="NTE"/>
</dbReference>
<dbReference type="InterPro" id="IPR016035">
    <property type="entry name" value="Acyl_Trfase/lysoPLipase"/>
</dbReference>
<dbReference type="EMBL" id="LR216287">
    <property type="protein sequence ID" value="VFJ14887.1"/>
    <property type="molecule type" value="Genomic_DNA"/>
</dbReference>
<gene>
    <name evidence="5" type="ORF">NFRAN_2565</name>
</gene>
<dbReference type="Pfam" id="PF01734">
    <property type="entry name" value="Patatin"/>
    <property type="match status" value="1"/>
</dbReference>
<organism evidence="5 6">
    <name type="scientific">Candidatus Nitrosocosmicus franklandianus</name>
    <dbReference type="NCBI Taxonomy" id="1798806"/>
    <lineage>
        <taxon>Archaea</taxon>
        <taxon>Nitrososphaerota</taxon>
        <taxon>Nitrososphaeria</taxon>
        <taxon>Nitrososphaerales</taxon>
        <taxon>Nitrososphaeraceae</taxon>
        <taxon>Candidatus Nitrosocosmicus</taxon>
    </lineage>
</organism>
<dbReference type="Gene3D" id="3.40.1090.10">
    <property type="entry name" value="Cytosolic phospholipase A2 catalytic domain"/>
    <property type="match status" value="2"/>
</dbReference>
<evidence type="ECO:0000313" key="6">
    <source>
        <dbReference type="Proteomes" id="UP000294299"/>
    </source>
</evidence>
<dbReference type="Proteomes" id="UP000294299">
    <property type="component" value="Chromosome NFRAN"/>
</dbReference>
<keyword evidence="1" id="KW-0378">Hydrolase</keyword>
<dbReference type="PROSITE" id="PS51635">
    <property type="entry name" value="PNPLA"/>
    <property type="match status" value="1"/>
</dbReference>
<accession>A0A484IDR0</accession>
<proteinExistence type="predicted"/>
<dbReference type="InterPro" id="IPR002641">
    <property type="entry name" value="PNPLA_dom"/>
</dbReference>
<dbReference type="SUPFAM" id="SSF52151">
    <property type="entry name" value="FabD/lysophospholipase-like"/>
    <property type="match status" value="1"/>
</dbReference>
<keyword evidence="2" id="KW-0442">Lipid degradation</keyword>
<dbReference type="PANTHER" id="PTHR14226">
    <property type="entry name" value="NEUROPATHY TARGET ESTERASE/SWISS CHEESE D.MELANOGASTER"/>
    <property type="match status" value="1"/>
</dbReference>
<sequence length="445" mass="51444">MANKKRGSRWMKFSYKSRQSFPKYGRKRSVENVLVLQGGGSLGAFACGVFKALMKEQIKLDIVAGTSIGAINAAIITASKSNHPEIDLENFWLELAESSHEIIPDWFVPFDNHSKYGISNNLQRISMAAVNAAIFGVPKMFLPRWNPIYMFTDKDYFIPKNWTYLYDNTPLVRTLEKYVDYKKLNLHSVTKNTGPNNLEHNMRLLVTAVNVLTAEPLIFDSARMPIESKHLLASCGYPNYGFPWTKIEENVYGWDGSLLSNTPVREVIASSPLNDKNIFIVENYSREIDRLPSNMVEVMDRAKDIMFSDKTKHSLKMTKLMTRQIRLIEKLYEYFEDAEKEFEKKGYKTLQTNSDNGTNRGIFITEVEKEQIRKEYKKLVFNRGAEILSVTRILRNRMERPHVSKNANFSVKAVKLSILEGEKIALQYIKEFKEKNEYNYQSSLR</sequence>
<dbReference type="GO" id="GO:0016042">
    <property type="term" value="P:lipid catabolic process"/>
    <property type="evidence" value="ECO:0007669"/>
    <property type="project" value="UniProtKB-KW"/>
</dbReference>
<evidence type="ECO:0000256" key="3">
    <source>
        <dbReference type="ARBA" id="ARBA00023098"/>
    </source>
</evidence>
<dbReference type="RefSeq" id="WP_134484964.1">
    <property type="nucleotide sequence ID" value="NZ_LR216287.1"/>
</dbReference>
<dbReference type="GO" id="GO:0016787">
    <property type="term" value="F:hydrolase activity"/>
    <property type="evidence" value="ECO:0007669"/>
    <property type="project" value="UniProtKB-KW"/>
</dbReference>
<reference evidence="5 6" key="1">
    <citation type="submission" date="2019-02" db="EMBL/GenBank/DDBJ databases">
        <authorList>
            <person name="Lehtovirta-Morley E L."/>
        </authorList>
    </citation>
    <scope>NUCLEOTIDE SEQUENCE [LARGE SCALE GENOMIC DNA]</scope>
    <source>
        <strain evidence="5">NFRAN1</strain>
    </source>
</reference>